<dbReference type="InterPro" id="IPR050091">
    <property type="entry name" value="PKS_NRPS_Biosynth_Enz"/>
</dbReference>
<reference evidence="7" key="2">
    <citation type="submission" date="2020-09" db="EMBL/GenBank/DDBJ databases">
        <authorList>
            <person name="Sun Q."/>
            <person name="Ohkuma M."/>
        </authorList>
    </citation>
    <scope>NUCLEOTIDE SEQUENCE</scope>
    <source>
        <strain evidence="7">JCM 3276</strain>
    </source>
</reference>
<feature type="domain" description="Ketosynthase family 3 (KS3)" evidence="6">
    <location>
        <begin position="3"/>
        <end position="424"/>
    </location>
</feature>
<dbReference type="Pfam" id="PF00109">
    <property type="entry name" value="ketoacyl-synt"/>
    <property type="match status" value="2"/>
</dbReference>
<dbReference type="SMART" id="SM01294">
    <property type="entry name" value="PKS_PP_betabranch"/>
    <property type="match status" value="2"/>
</dbReference>
<dbReference type="SMART" id="SM00825">
    <property type="entry name" value="PKS_KS"/>
    <property type="match status" value="2"/>
</dbReference>
<keyword evidence="1" id="KW-0596">Phosphopantetheine</keyword>
<dbReference type="PROSITE" id="PS00606">
    <property type="entry name" value="KS3_1"/>
    <property type="match status" value="2"/>
</dbReference>
<comment type="caution">
    <text evidence="7">The sequence shown here is derived from an EMBL/GenBank/DDBJ whole genome shotgun (WGS) entry which is preliminary data.</text>
</comment>
<evidence type="ECO:0000256" key="3">
    <source>
        <dbReference type="ARBA" id="ARBA00022679"/>
    </source>
</evidence>
<dbReference type="InterPro" id="IPR016036">
    <property type="entry name" value="Malonyl_transacylase_ACP-bd"/>
</dbReference>
<dbReference type="EMBL" id="BMRB01000002">
    <property type="protein sequence ID" value="GGS30995.1"/>
    <property type="molecule type" value="Genomic_DNA"/>
</dbReference>
<dbReference type="SUPFAM" id="SSF55048">
    <property type="entry name" value="Probable ACP-binding domain of malonyl-CoA ACP transacylase"/>
    <property type="match status" value="1"/>
</dbReference>
<dbReference type="CDD" id="cd00833">
    <property type="entry name" value="PKS"/>
    <property type="match status" value="2"/>
</dbReference>
<evidence type="ECO:0000259" key="6">
    <source>
        <dbReference type="PROSITE" id="PS52004"/>
    </source>
</evidence>
<dbReference type="SMART" id="SM00823">
    <property type="entry name" value="PKS_PP"/>
    <property type="match status" value="2"/>
</dbReference>
<evidence type="ECO:0000256" key="2">
    <source>
        <dbReference type="ARBA" id="ARBA00022553"/>
    </source>
</evidence>
<dbReference type="PANTHER" id="PTHR43775">
    <property type="entry name" value="FATTY ACID SYNTHASE"/>
    <property type="match status" value="1"/>
</dbReference>
<dbReference type="InterPro" id="IPR036736">
    <property type="entry name" value="ACP-like_sf"/>
</dbReference>
<proteinExistence type="predicted"/>
<dbReference type="PROSITE" id="PS52004">
    <property type="entry name" value="KS3_2"/>
    <property type="match status" value="2"/>
</dbReference>
<dbReference type="InterPro" id="IPR018201">
    <property type="entry name" value="Ketoacyl_synth_AS"/>
</dbReference>
<dbReference type="Pfam" id="PF08659">
    <property type="entry name" value="KR"/>
    <property type="match status" value="1"/>
</dbReference>
<dbReference type="Gene3D" id="1.10.1200.10">
    <property type="entry name" value="ACP-like"/>
    <property type="match status" value="2"/>
</dbReference>
<dbReference type="SUPFAM" id="SSF51735">
    <property type="entry name" value="NAD(P)-binding Rossmann-fold domains"/>
    <property type="match status" value="2"/>
</dbReference>
<dbReference type="InterPro" id="IPR013968">
    <property type="entry name" value="PKS_KR"/>
</dbReference>
<dbReference type="Pfam" id="PF00698">
    <property type="entry name" value="Acyl_transf_1"/>
    <property type="match status" value="1"/>
</dbReference>
<feature type="domain" description="Ketosynthase family 3 (KS3)" evidence="6">
    <location>
        <begin position="1522"/>
        <end position="1941"/>
    </location>
</feature>
<dbReference type="PROSITE" id="PS50075">
    <property type="entry name" value="CARRIER"/>
    <property type="match status" value="2"/>
</dbReference>
<dbReference type="GO" id="GO:0004315">
    <property type="term" value="F:3-oxoacyl-[acyl-carrier-protein] synthase activity"/>
    <property type="evidence" value="ECO:0007669"/>
    <property type="project" value="InterPro"/>
</dbReference>
<dbReference type="GO" id="GO:0031177">
    <property type="term" value="F:phosphopantetheine binding"/>
    <property type="evidence" value="ECO:0007669"/>
    <property type="project" value="InterPro"/>
</dbReference>
<gene>
    <name evidence="7" type="ORF">GCM10010171_25990</name>
</gene>
<dbReference type="SMART" id="SM00822">
    <property type="entry name" value="PKS_KR"/>
    <property type="match status" value="1"/>
</dbReference>
<dbReference type="Proteomes" id="UP000660680">
    <property type="component" value="Unassembled WGS sequence"/>
</dbReference>
<dbReference type="FunFam" id="3.40.47.10:FF:000019">
    <property type="entry name" value="Polyketide synthase type I"/>
    <property type="match status" value="1"/>
</dbReference>
<dbReference type="InterPro" id="IPR014030">
    <property type="entry name" value="Ketoacyl_synth_N"/>
</dbReference>
<dbReference type="InterPro" id="IPR001227">
    <property type="entry name" value="Ac_transferase_dom_sf"/>
</dbReference>
<dbReference type="SUPFAM" id="SSF52151">
    <property type="entry name" value="FabD/lysophospholipase-like"/>
    <property type="match status" value="1"/>
</dbReference>
<evidence type="ECO:0000313" key="7">
    <source>
        <dbReference type="EMBL" id="GGS30995.1"/>
    </source>
</evidence>
<sequence length="2075" mass="215414">MADDPIAIVGMSCRYPGGVTGPDRLWELVGRGGEVTTGFPADRGWPLDLYDPDPERKGHCYVREGGFLHDAAAFDAGFFGITPREALAMDPQQRLLLELAWEAFEHARIAPTAARESETGVFIGANNVDYISRLAAIPEQAEGLVGTGAVLSVASGRISYTLGLRGPAITVDTACSSSLVAIHLAVRALRSGECDQALAGGATIMASTAPLVEFSRQRALARDGRCKPFADTADGMAMSEGGGLLLLERLSDARRNGHEVLAVIRGTAVNSDGASNGLSAPNGPAQRRVITAALADAGLSIEDVDVVEAHGTGTALGDPIEAHALLATYGQREGAPLRLGSVKANIGHTQAGAGVAGVIKMVQAMRHGVLPRTLHGDNPSTKVDWDAGKVALLAENEPWESARRRAGVSSFGLSGTNAHVILEAVEPDPVRQPAPWTGPLALAVSGATDVALRAQAARLRARLADEPDLASAAVALAGTRAHLRSRGVVVGGDRAALLSGLDALADGADAPGVVRSDATATGPVVFMFAGQGAQWAGMADDLLATSPAFRDRFRECADALAPYIDLHAALSELDRPDAVQCVLWAVSMGLAAVWESWGVVPDAVIGASQGEVAAACVAGALTLVEGARITALRGRAMARVATGGRMLTVALRRDDLAARIAPYGDRLCLAATNGPTAMVVAGYPDAIDELAARCAADGVWCRRVAAEFAAHSHHVDPLREDLLRDLADLRPRASAVPFHSTVTGHRLDTTGLDAEYWWRNLREPVEFDAALRELLADGGSVFVEVGPHPLLAFGVRESIEEVGADAVVVPTMTRGDGGLDRVLTAFATLHAAGADVDLTRALPAATAPVDLPTYAFHRTRYWLEPDAAPVPADNADWRYRVEWQPAPDGPQGTLTGTWMVVLPAGDPIDPEPLVRALAEAGARVVLAQADIGAAIAAHPDLAGIVSLAALDERPHPDHPAVPVGLAATLDLARTLADADVSVPLHLLTRGAVGIGGAPPTAPKQNMVWGLGRVIALEHPRRWGGLIDLPDRLTPDALAGVVALLADPAEDQAAVRASGVHVRRLVRAPLPAAAPPGWRPSRPVLVTGASGTLGPHIARWLVGLGADHLVLTSRRGASAPGMADLRAELGAAGARLTFAACDLADRADVTAMVAGLRRDGIEVGSIVHAAALIDLAPLTDTDTARLADSLAAKVGGLDHLTDLLGDGLDAFVLFSSIASVWGSAHHGAYAAANAYLDAFAEAGRARGLPTTAVAWGVWGVLDPYNPKTVDPEILRRQGLPHMQPEPAFAALTTAVAHRETSVAVAAVDWSRFAPVFASAAPRPLLDGIPEARASAVPHTPSARPRRDREALLELVIGVVGAVVGQHPGVVAPQKSFAEMGLDSLMAVEIRNRLAAETGLAMPVTLVYDHPTPARIAEFLHRESEEPARRRGREGLLELVVGVVGGVVGLDPGAVAPQRSFAEMGLDSLMAVEIRNRLAAETGLTMPVTLVYDHPTPAKLAEFLHRESGAPEPVRVVRAERAAEDAVAIVGMACRYPGGVRGPEDLWRLLADGVDAVGAFPGDRNWDLDSLNGPSGGAFLDGVADFDAGFFGISPAEALAMDPQQRLLLELCWEAVERSGTDPRTLAGTRTGVFAGLLQADYGLKAIHDLAALDLPDGVAELLPQGNDMGIASGRVAHALGVEGPALTLATGCSSGLYALHLAARALLTGECDAALAGGVAVIPTPVTFSGLGASLGLSPDGRCRSFAATADGMGLAEGAGVLLLRRLADAEADGAPILAVVRGSAANHVGASNGLAAPNGPAQQRVIADALAAAGLTGADVDLVEGHGTGTPLGDAIEIQAVHATYGADRAGGKPVLLRSVKSQLANTQNASGIAGVIAAVLAMRHGVVPGSAEPPTDAVTWSDTVRLLPGATLWPHRDRPRRAAVSSFGFSGTNVHVVLEQPPPATRDTPERAPLPFVVTGRTPEALTAHARALLAFLDTHHLLSLPDTAATLALGRTHFDHRAVVVAADRVELRAGLAAVAAGATGVLGDPAVAEADWTGLFAGRGRVELPTTPFERSRYWLYDHARRPLPSRT</sequence>
<dbReference type="PANTHER" id="PTHR43775:SF51">
    <property type="entry name" value="INACTIVE PHENOLPHTHIOCEROL SYNTHESIS POLYKETIDE SYNTHASE TYPE I PKS1-RELATED"/>
    <property type="match status" value="1"/>
</dbReference>
<evidence type="ECO:0000313" key="8">
    <source>
        <dbReference type="Proteomes" id="UP000660680"/>
    </source>
</evidence>
<dbReference type="InterPro" id="IPR016039">
    <property type="entry name" value="Thiolase-like"/>
</dbReference>
<dbReference type="Gene3D" id="3.40.47.10">
    <property type="match status" value="2"/>
</dbReference>
<organism evidence="7 8">
    <name type="scientific">Actinokineospora fastidiosa</name>
    <dbReference type="NCBI Taxonomy" id="1816"/>
    <lineage>
        <taxon>Bacteria</taxon>
        <taxon>Bacillati</taxon>
        <taxon>Actinomycetota</taxon>
        <taxon>Actinomycetes</taxon>
        <taxon>Pseudonocardiales</taxon>
        <taxon>Pseudonocardiaceae</taxon>
        <taxon>Actinokineospora</taxon>
    </lineage>
</organism>
<dbReference type="SMART" id="SM00827">
    <property type="entry name" value="PKS_AT"/>
    <property type="match status" value="1"/>
</dbReference>
<dbReference type="InterPro" id="IPR032821">
    <property type="entry name" value="PKS_assoc"/>
</dbReference>
<name>A0A918LCU9_9PSEU</name>
<dbReference type="InterPro" id="IPR036291">
    <property type="entry name" value="NAD(P)-bd_dom_sf"/>
</dbReference>
<dbReference type="InterPro" id="IPR057326">
    <property type="entry name" value="KR_dom"/>
</dbReference>
<dbReference type="InterPro" id="IPR020806">
    <property type="entry name" value="PKS_PP-bd"/>
</dbReference>
<dbReference type="Pfam" id="PF02801">
    <property type="entry name" value="Ketoacyl-synt_C"/>
    <property type="match status" value="2"/>
</dbReference>
<dbReference type="InterPro" id="IPR009081">
    <property type="entry name" value="PP-bd_ACP"/>
</dbReference>
<dbReference type="SUPFAM" id="SSF47336">
    <property type="entry name" value="ACP-like"/>
    <property type="match status" value="2"/>
</dbReference>
<dbReference type="Gene3D" id="3.40.366.10">
    <property type="entry name" value="Malonyl-Coenzyme A Acyl Carrier Protein, domain 2"/>
    <property type="match status" value="1"/>
</dbReference>
<feature type="domain" description="Carrier" evidence="5">
    <location>
        <begin position="1429"/>
        <end position="1506"/>
    </location>
</feature>
<protein>
    <submittedName>
        <fullName evidence="7">Uncharacterized protein</fullName>
    </submittedName>
</protein>
<dbReference type="InterPro" id="IPR006162">
    <property type="entry name" value="Ppantetheine_attach_site"/>
</dbReference>
<keyword evidence="8" id="KW-1185">Reference proteome</keyword>
<dbReference type="InterPro" id="IPR016035">
    <property type="entry name" value="Acyl_Trfase/lysoPLipase"/>
</dbReference>
<dbReference type="GO" id="GO:0004312">
    <property type="term" value="F:fatty acid synthase activity"/>
    <property type="evidence" value="ECO:0007669"/>
    <property type="project" value="TreeGrafter"/>
</dbReference>
<dbReference type="Pfam" id="PF00550">
    <property type="entry name" value="PP-binding"/>
    <property type="match status" value="2"/>
</dbReference>
<accession>A0A918LCU9</accession>
<keyword evidence="2" id="KW-0597">Phosphoprotein</keyword>
<dbReference type="Gene3D" id="3.40.50.720">
    <property type="entry name" value="NAD(P)-binding Rossmann-like Domain"/>
    <property type="match status" value="1"/>
</dbReference>
<feature type="domain" description="Carrier" evidence="5">
    <location>
        <begin position="1348"/>
        <end position="1422"/>
    </location>
</feature>
<evidence type="ECO:0000256" key="1">
    <source>
        <dbReference type="ARBA" id="ARBA00022450"/>
    </source>
</evidence>
<dbReference type="InterPro" id="IPR014043">
    <property type="entry name" value="Acyl_transferase_dom"/>
</dbReference>
<keyword evidence="3" id="KW-0808">Transferase</keyword>
<dbReference type="Pfam" id="PF16197">
    <property type="entry name" value="KAsynt_C_assoc"/>
    <property type="match status" value="2"/>
</dbReference>
<dbReference type="CDD" id="cd08952">
    <property type="entry name" value="KR_1_SDR_x"/>
    <property type="match status" value="1"/>
</dbReference>
<dbReference type="RefSeq" id="WP_189210658.1">
    <property type="nucleotide sequence ID" value="NZ_BMRB01000002.1"/>
</dbReference>
<dbReference type="GO" id="GO:0006633">
    <property type="term" value="P:fatty acid biosynthetic process"/>
    <property type="evidence" value="ECO:0007669"/>
    <property type="project" value="InterPro"/>
</dbReference>
<dbReference type="InterPro" id="IPR020841">
    <property type="entry name" value="PKS_Beta-ketoAc_synthase_dom"/>
</dbReference>
<dbReference type="InterPro" id="IPR014031">
    <property type="entry name" value="Ketoacyl_synth_C"/>
</dbReference>
<reference evidence="7" key="1">
    <citation type="journal article" date="2014" name="Int. J. Syst. Evol. Microbiol.">
        <title>Complete genome sequence of Corynebacterium casei LMG S-19264T (=DSM 44701T), isolated from a smear-ripened cheese.</title>
        <authorList>
            <consortium name="US DOE Joint Genome Institute (JGI-PGF)"/>
            <person name="Walter F."/>
            <person name="Albersmeier A."/>
            <person name="Kalinowski J."/>
            <person name="Ruckert C."/>
        </authorList>
    </citation>
    <scope>NUCLEOTIDE SEQUENCE</scope>
    <source>
        <strain evidence="7">JCM 3276</strain>
    </source>
</reference>
<keyword evidence="4" id="KW-0012">Acyltransferase</keyword>
<evidence type="ECO:0000256" key="4">
    <source>
        <dbReference type="ARBA" id="ARBA00023315"/>
    </source>
</evidence>
<dbReference type="PROSITE" id="PS00012">
    <property type="entry name" value="PHOSPHOPANTETHEINE"/>
    <property type="match status" value="2"/>
</dbReference>
<dbReference type="SUPFAM" id="SSF53901">
    <property type="entry name" value="Thiolase-like"/>
    <property type="match status" value="2"/>
</dbReference>
<dbReference type="Gene3D" id="3.30.70.3290">
    <property type="match status" value="2"/>
</dbReference>
<evidence type="ECO:0000259" key="5">
    <source>
        <dbReference type="PROSITE" id="PS50075"/>
    </source>
</evidence>